<dbReference type="GO" id="GO:0046849">
    <property type="term" value="P:bone remodeling"/>
    <property type="evidence" value="ECO:0007669"/>
    <property type="project" value="InterPro"/>
</dbReference>
<keyword evidence="8" id="KW-1015">Disulfide bond</keyword>
<dbReference type="InterPro" id="IPR046350">
    <property type="entry name" value="Cystatin_sf"/>
</dbReference>
<evidence type="ECO:0000256" key="3">
    <source>
        <dbReference type="ARBA" id="ARBA00008576"/>
    </source>
</evidence>
<dbReference type="Proteomes" id="UP000550707">
    <property type="component" value="Unassembled WGS sequence"/>
</dbReference>
<proteinExistence type="inferred from homology"/>
<comment type="function">
    <text evidence="1">Could coordinate an aspect of bone turnover.</text>
</comment>
<evidence type="ECO:0000256" key="5">
    <source>
        <dbReference type="ARBA" id="ARBA00022525"/>
    </source>
</evidence>
<comment type="caution">
    <text evidence="11">The sequence shown here is derived from an EMBL/GenBank/DDBJ whole genome shotgun (WGS) entry which is preliminary data.</text>
</comment>
<dbReference type="EMBL" id="JACASF010000011">
    <property type="protein sequence ID" value="KAF6451209.1"/>
    <property type="molecule type" value="Genomic_DNA"/>
</dbReference>
<dbReference type="InParanoid" id="A0A7J8FUW2"/>
<dbReference type="PANTHER" id="PTHR15444">
    <property type="entry name" value="SECRETED PHOSPHOPROTEIN 24"/>
    <property type="match status" value="1"/>
</dbReference>
<keyword evidence="6" id="KW-0597">Phosphoprotein</keyword>
<keyword evidence="12" id="KW-1185">Reference proteome</keyword>
<accession>A0A7J8FUW2</accession>
<feature type="signal peptide" evidence="10">
    <location>
        <begin position="1"/>
        <end position="27"/>
    </location>
</feature>
<dbReference type="Pfam" id="PF07448">
    <property type="entry name" value="Spp-24"/>
    <property type="match status" value="1"/>
</dbReference>
<dbReference type="PANTHER" id="PTHR15444:SF4">
    <property type="entry name" value="SECRETED PHOSPHOPROTEIN 24"/>
    <property type="match status" value="1"/>
</dbReference>
<reference evidence="11 12" key="1">
    <citation type="journal article" date="2020" name="Nature">
        <title>Six reference-quality genomes reveal evolution of bat adaptations.</title>
        <authorList>
            <person name="Jebb D."/>
            <person name="Huang Z."/>
            <person name="Pippel M."/>
            <person name="Hughes G.M."/>
            <person name="Lavrichenko K."/>
            <person name="Devanna P."/>
            <person name="Winkler S."/>
            <person name="Jermiin L.S."/>
            <person name="Skirmuntt E.C."/>
            <person name="Katzourakis A."/>
            <person name="Burkitt-Gray L."/>
            <person name="Ray D.A."/>
            <person name="Sullivan K.A.M."/>
            <person name="Roscito J.G."/>
            <person name="Kirilenko B.M."/>
            <person name="Davalos L.M."/>
            <person name="Corthals A.P."/>
            <person name="Power M.L."/>
            <person name="Jones G."/>
            <person name="Ransome R.D."/>
            <person name="Dechmann D.K.N."/>
            <person name="Locatelli A.G."/>
            <person name="Puechmaille S.J."/>
            <person name="Fedrigo O."/>
            <person name="Jarvis E.D."/>
            <person name="Hiller M."/>
            <person name="Vernes S.C."/>
            <person name="Myers E.W."/>
            <person name="Teeling E.C."/>
        </authorList>
    </citation>
    <scope>NUCLEOTIDE SEQUENCE [LARGE SCALE GENOMIC DNA]</scope>
    <source>
        <strain evidence="11">MMolMol1</strain>
        <tissue evidence="11">Muscle</tissue>
    </source>
</reference>
<evidence type="ECO:0000256" key="4">
    <source>
        <dbReference type="ARBA" id="ARBA00020365"/>
    </source>
</evidence>
<dbReference type="Gene3D" id="3.10.450.10">
    <property type="match status" value="1"/>
</dbReference>
<organism evidence="11 12">
    <name type="scientific">Molossus molossus</name>
    <name type="common">Pallas' mastiff bat</name>
    <name type="synonym">Vespertilio molossus</name>
    <dbReference type="NCBI Taxonomy" id="27622"/>
    <lineage>
        <taxon>Eukaryota</taxon>
        <taxon>Metazoa</taxon>
        <taxon>Chordata</taxon>
        <taxon>Craniata</taxon>
        <taxon>Vertebrata</taxon>
        <taxon>Euteleostomi</taxon>
        <taxon>Mammalia</taxon>
        <taxon>Eutheria</taxon>
        <taxon>Laurasiatheria</taxon>
        <taxon>Chiroptera</taxon>
        <taxon>Yangochiroptera</taxon>
        <taxon>Molossidae</taxon>
        <taxon>Molossus</taxon>
    </lineage>
</organism>
<evidence type="ECO:0000256" key="2">
    <source>
        <dbReference type="ARBA" id="ARBA00004613"/>
    </source>
</evidence>
<dbReference type="AlphaFoldDB" id="A0A7J8FUW2"/>
<dbReference type="GO" id="GO:0005576">
    <property type="term" value="C:extracellular region"/>
    <property type="evidence" value="ECO:0007669"/>
    <property type="project" value="UniProtKB-SubCell"/>
</dbReference>
<sequence length="223" mass="24773">MTLPSKEMMLKILVMFVVGTSRWPCAGFPVYDYDLSSLRAALGASVAEVNSRALGPYLFRATRSAVRRVHVLEESGVSMDLEFSIRETTCRRGSGEDPTTCDFQRGYYVPTASCRSTVRMSAQQVQDVWVRCRWSSSSESDSSEEMIFGGILGSSTWRNNYLLGLGPEKPRSQPFYERSLDWCSPGLQPLLSPTLCPISQAIPGTPRDAHVCRLSRLPQCPSS</sequence>
<evidence type="ECO:0000256" key="7">
    <source>
        <dbReference type="ARBA" id="ARBA00022729"/>
    </source>
</evidence>
<keyword evidence="7 10" id="KW-0732">Signal</keyword>
<evidence type="ECO:0000256" key="8">
    <source>
        <dbReference type="ARBA" id="ARBA00023157"/>
    </source>
</evidence>
<comment type="subcellular location">
    <subcellularLocation>
        <location evidence="2">Secreted</location>
    </subcellularLocation>
</comment>
<dbReference type="SUPFAM" id="SSF54403">
    <property type="entry name" value="Cystatin/monellin"/>
    <property type="match status" value="1"/>
</dbReference>
<comment type="similarity">
    <text evidence="3">Belongs to the SPP2 family.</text>
</comment>
<evidence type="ECO:0000256" key="6">
    <source>
        <dbReference type="ARBA" id="ARBA00022553"/>
    </source>
</evidence>
<keyword evidence="5" id="KW-0964">Secreted</keyword>
<evidence type="ECO:0000256" key="9">
    <source>
        <dbReference type="ARBA" id="ARBA00029627"/>
    </source>
</evidence>
<name>A0A7J8FUW2_MOLMO</name>
<feature type="chain" id="PRO_5029699822" description="Secreted phosphoprotein 24" evidence="10">
    <location>
        <begin position="28"/>
        <end position="223"/>
    </location>
</feature>
<evidence type="ECO:0000313" key="12">
    <source>
        <dbReference type="Proteomes" id="UP000550707"/>
    </source>
</evidence>
<evidence type="ECO:0000256" key="1">
    <source>
        <dbReference type="ARBA" id="ARBA00002371"/>
    </source>
</evidence>
<dbReference type="InterPro" id="IPR010892">
    <property type="entry name" value="Spp-24"/>
</dbReference>
<gene>
    <name evidence="11" type="ORF">HJG59_017325</name>
</gene>
<dbReference type="FunCoup" id="A0A7J8FUW2">
    <property type="interactions" value="50"/>
</dbReference>
<evidence type="ECO:0000256" key="10">
    <source>
        <dbReference type="SAM" id="SignalP"/>
    </source>
</evidence>
<protein>
    <recommendedName>
        <fullName evidence="4">Secreted phosphoprotein 24</fullName>
    </recommendedName>
    <alternativeName>
        <fullName evidence="9">Secreted phosphoprotein 2</fullName>
    </alternativeName>
</protein>
<evidence type="ECO:0000313" key="11">
    <source>
        <dbReference type="EMBL" id="KAF6451209.1"/>
    </source>
</evidence>